<keyword evidence="6" id="KW-0211">Defensin</keyword>
<comment type="similarity">
    <text evidence="2">Belongs to the beta-defensin family.</text>
</comment>
<evidence type="ECO:0000256" key="6">
    <source>
        <dbReference type="ARBA" id="ARBA00022940"/>
    </source>
</evidence>
<evidence type="ECO:0000256" key="2">
    <source>
        <dbReference type="ARBA" id="ARBA00007371"/>
    </source>
</evidence>
<dbReference type="EMBL" id="VWPV01012851">
    <property type="protein sequence ID" value="NWH60283.1"/>
    <property type="molecule type" value="Genomic_DNA"/>
</dbReference>
<evidence type="ECO:0000256" key="9">
    <source>
        <dbReference type="SAM" id="SignalP"/>
    </source>
</evidence>
<feature type="signal peptide" evidence="9">
    <location>
        <begin position="1"/>
        <end position="20"/>
    </location>
</feature>
<sequence length="66" mass="7607">MRILYQLLAVLFMMLQGVAGQHFVPRPINSCLAQNGRCFPGICRRPYYWIGSCDEGFSCCRKYVEV</sequence>
<dbReference type="SUPFAM" id="SSF57392">
    <property type="entry name" value="Defensin-like"/>
    <property type="match status" value="1"/>
</dbReference>
<evidence type="ECO:0000256" key="5">
    <source>
        <dbReference type="ARBA" id="ARBA00022729"/>
    </source>
</evidence>
<dbReference type="GO" id="GO:0005615">
    <property type="term" value="C:extracellular space"/>
    <property type="evidence" value="ECO:0007669"/>
    <property type="project" value="TreeGrafter"/>
</dbReference>
<comment type="caution">
    <text evidence="11">The sequence shown here is derived from an EMBL/GenBank/DDBJ whole genome shotgun (WGS) entry which is preliminary data.</text>
</comment>
<dbReference type="GO" id="GO:0042056">
    <property type="term" value="F:chemoattractant activity"/>
    <property type="evidence" value="ECO:0007669"/>
    <property type="project" value="TreeGrafter"/>
</dbReference>
<dbReference type="Gene3D" id="3.10.360.10">
    <property type="entry name" value="Antimicrobial Peptide, Beta-defensin 2, Chain A"/>
    <property type="match status" value="1"/>
</dbReference>
<evidence type="ECO:0000256" key="1">
    <source>
        <dbReference type="ARBA" id="ARBA00004613"/>
    </source>
</evidence>
<dbReference type="GO" id="GO:0060326">
    <property type="term" value="P:cell chemotaxis"/>
    <property type="evidence" value="ECO:0007669"/>
    <property type="project" value="TreeGrafter"/>
</dbReference>
<dbReference type="InterPro" id="IPR001855">
    <property type="entry name" value="Defensin_beta-like"/>
</dbReference>
<keyword evidence="8" id="KW-1015">Disulfide bond</keyword>
<evidence type="ECO:0000256" key="4">
    <source>
        <dbReference type="ARBA" id="ARBA00022529"/>
    </source>
</evidence>
<comment type="subcellular location">
    <subcellularLocation>
        <location evidence="1">Secreted</location>
    </subcellularLocation>
</comment>
<dbReference type="AlphaFoldDB" id="A0A7K4J4N2"/>
<keyword evidence="5 9" id="KW-0732">Signal</keyword>
<accession>A0A7K4J4N2</accession>
<evidence type="ECO:0000256" key="7">
    <source>
        <dbReference type="ARBA" id="ARBA00023022"/>
    </source>
</evidence>
<dbReference type="GO" id="GO:0031731">
    <property type="term" value="F:CCR6 chemokine receptor binding"/>
    <property type="evidence" value="ECO:0007669"/>
    <property type="project" value="TreeGrafter"/>
</dbReference>
<keyword evidence="3" id="KW-0964">Secreted</keyword>
<evidence type="ECO:0000313" key="11">
    <source>
        <dbReference type="EMBL" id="NWH60283.1"/>
    </source>
</evidence>
<keyword evidence="7" id="KW-0044">Antibiotic</keyword>
<feature type="domain" description="Beta-defensin-like" evidence="10">
    <location>
        <begin position="30"/>
        <end position="61"/>
    </location>
</feature>
<feature type="chain" id="PRO_5029867384" evidence="9">
    <location>
        <begin position="21"/>
        <end position="66"/>
    </location>
</feature>
<dbReference type="OrthoDB" id="9380907at2759"/>
<evidence type="ECO:0000256" key="3">
    <source>
        <dbReference type="ARBA" id="ARBA00022525"/>
    </source>
</evidence>
<dbReference type="PANTHER" id="PTHR20515:SF20">
    <property type="entry name" value="GALLINACIN-1-RELATED"/>
    <property type="match status" value="1"/>
</dbReference>
<proteinExistence type="inferred from homology"/>
<dbReference type="Proteomes" id="UP000531151">
    <property type="component" value="Unassembled WGS sequence"/>
</dbReference>
<keyword evidence="12" id="KW-1185">Reference proteome</keyword>
<dbReference type="PANTHER" id="PTHR20515">
    <property type="entry name" value="BETA-DEFENSIN"/>
    <property type="match status" value="1"/>
</dbReference>
<feature type="non-terminal residue" evidence="11">
    <location>
        <position position="66"/>
    </location>
</feature>
<gene>
    <name evidence="11" type="primary">Gal7</name>
    <name evidence="11" type="ORF">GEOCAL_R06965</name>
</gene>
<dbReference type="Pfam" id="PF00711">
    <property type="entry name" value="Defensin_beta"/>
    <property type="match status" value="1"/>
</dbReference>
<keyword evidence="4" id="KW-0929">Antimicrobial</keyword>
<feature type="non-terminal residue" evidence="11">
    <location>
        <position position="1"/>
    </location>
</feature>
<reference evidence="11 12" key="1">
    <citation type="submission" date="2019-09" db="EMBL/GenBank/DDBJ databases">
        <title>Bird 10,000 Genomes (B10K) Project - Family phase.</title>
        <authorList>
            <person name="Zhang G."/>
        </authorList>
    </citation>
    <scope>NUCLEOTIDE SEQUENCE [LARGE SCALE GENOMIC DNA]</scope>
    <source>
        <strain evidence="11">B10K-CU-031-07</strain>
        <tissue evidence="11">Muscle</tissue>
    </source>
</reference>
<evidence type="ECO:0000256" key="8">
    <source>
        <dbReference type="ARBA" id="ARBA00023157"/>
    </source>
</evidence>
<protein>
    <submittedName>
        <fullName evidence="11">GLL7 protein</fullName>
    </submittedName>
</protein>
<evidence type="ECO:0000259" key="10">
    <source>
        <dbReference type="Pfam" id="PF00711"/>
    </source>
</evidence>
<evidence type="ECO:0000313" key="12">
    <source>
        <dbReference type="Proteomes" id="UP000531151"/>
    </source>
</evidence>
<name>A0A7K4J4N2_GEOCA</name>
<organism evidence="11 12">
    <name type="scientific">Geococcyx californianus</name>
    <name type="common">Greater roadrunner</name>
    <name type="synonym">Saurothera californiana</name>
    <dbReference type="NCBI Taxonomy" id="8947"/>
    <lineage>
        <taxon>Eukaryota</taxon>
        <taxon>Metazoa</taxon>
        <taxon>Chordata</taxon>
        <taxon>Craniata</taxon>
        <taxon>Vertebrata</taxon>
        <taxon>Euteleostomi</taxon>
        <taxon>Archelosauria</taxon>
        <taxon>Archosauria</taxon>
        <taxon>Dinosauria</taxon>
        <taxon>Saurischia</taxon>
        <taxon>Theropoda</taxon>
        <taxon>Coelurosauria</taxon>
        <taxon>Aves</taxon>
        <taxon>Neognathae</taxon>
        <taxon>Neoaves</taxon>
        <taxon>Otidimorphae</taxon>
        <taxon>Cuculiformes</taxon>
        <taxon>Neomorphidae</taxon>
        <taxon>Geococcyx</taxon>
    </lineage>
</organism>
<dbReference type="GO" id="GO:0042742">
    <property type="term" value="P:defense response to bacterium"/>
    <property type="evidence" value="ECO:0007669"/>
    <property type="project" value="UniProtKB-KW"/>
</dbReference>